<feature type="signal peptide" evidence="1">
    <location>
        <begin position="1"/>
        <end position="22"/>
    </location>
</feature>
<dbReference type="Proteomes" id="UP000037035">
    <property type="component" value="Unassembled WGS sequence"/>
</dbReference>
<keyword evidence="1" id="KW-0732">Signal</keyword>
<dbReference type="VEuPathDB" id="FungiDB:VP01_2215g1"/>
<sequence>MVILELATLFLLFQLGTHSVIATNTLSKTLKFLKVENSKSNGGRPIAVSTLPLPGHSFRLRRNVFTPINGHMTALPTSLLTKSQRVKPSFRSKRKLLKLTDRKCIINMKKDFCVHISDVLLLFNSFEKQSIMLTEKLSISRPISIYIAKVGSQAALSFSQKLITFVQLLTGPRQYGGDLASEIE</sequence>
<protein>
    <submittedName>
        <fullName evidence="2">Uncharacterized protein</fullName>
    </submittedName>
</protein>
<keyword evidence="3" id="KW-1185">Reference proteome</keyword>
<name>A0A0L6V8Q6_9BASI</name>
<proteinExistence type="predicted"/>
<comment type="caution">
    <text evidence="2">The sequence shown here is derived from an EMBL/GenBank/DDBJ whole genome shotgun (WGS) entry which is preliminary data.</text>
</comment>
<dbReference type="AlphaFoldDB" id="A0A0L6V8Q6"/>
<feature type="chain" id="PRO_5005568407" evidence="1">
    <location>
        <begin position="23"/>
        <end position="184"/>
    </location>
</feature>
<gene>
    <name evidence="2" type="ORF">VP01_2215g1</name>
</gene>
<organism evidence="2 3">
    <name type="scientific">Puccinia sorghi</name>
    <dbReference type="NCBI Taxonomy" id="27349"/>
    <lineage>
        <taxon>Eukaryota</taxon>
        <taxon>Fungi</taxon>
        <taxon>Dikarya</taxon>
        <taxon>Basidiomycota</taxon>
        <taxon>Pucciniomycotina</taxon>
        <taxon>Pucciniomycetes</taxon>
        <taxon>Pucciniales</taxon>
        <taxon>Pucciniaceae</taxon>
        <taxon>Puccinia</taxon>
    </lineage>
</organism>
<reference evidence="2 3" key="1">
    <citation type="submission" date="2015-08" db="EMBL/GenBank/DDBJ databases">
        <title>Next Generation Sequencing and Analysis of the Genome of Puccinia sorghi L Schw, the Causal Agent of Maize Common Rust.</title>
        <authorList>
            <person name="Rochi L."/>
            <person name="Burguener G."/>
            <person name="Darino M."/>
            <person name="Turjanski A."/>
            <person name="Kreff E."/>
            <person name="Dieguez M.J."/>
            <person name="Sacco F."/>
        </authorList>
    </citation>
    <scope>NUCLEOTIDE SEQUENCE [LARGE SCALE GENOMIC DNA]</scope>
    <source>
        <strain evidence="2 3">RO10H11247</strain>
    </source>
</reference>
<evidence type="ECO:0000313" key="2">
    <source>
        <dbReference type="EMBL" id="KNZ57196.1"/>
    </source>
</evidence>
<dbReference type="EMBL" id="LAVV01007076">
    <property type="protein sequence ID" value="KNZ57196.1"/>
    <property type="molecule type" value="Genomic_DNA"/>
</dbReference>
<evidence type="ECO:0000313" key="3">
    <source>
        <dbReference type="Proteomes" id="UP000037035"/>
    </source>
</evidence>
<accession>A0A0L6V8Q6</accession>
<evidence type="ECO:0000256" key="1">
    <source>
        <dbReference type="SAM" id="SignalP"/>
    </source>
</evidence>